<gene>
    <name evidence="1" type="ORF">QWI33_14235</name>
    <name evidence="2" type="ORF">QWI33_24510</name>
</gene>
<protein>
    <submittedName>
        <fullName evidence="2">Uncharacterized protein</fullName>
    </submittedName>
</protein>
<organism evidence="2 3">
    <name type="scientific">Glycomyces tritici</name>
    <dbReference type="NCBI Taxonomy" id="2665176"/>
    <lineage>
        <taxon>Bacteria</taxon>
        <taxon>Bacillati</taxon>
        <taxon>Actinomycetota</taxon>
        <taxon>Actinomycetes</taxon>
        <taxon>Glycomycetales</taxon>
        <taxon>Glycomycetaceae</taxon>
        <taxon>Glycomyces</taxon>
    </lineage>
</organism>
<dbReference type="Proteomes" id="UP001171902">
    <property type="component" value="Unassembled WGS sequence"/>
</dbReference>
<evidence type="ECO:0000313" key="1">
    <source>
        <dbReference type="EMBL" id="MDN3240890.1"/>
    </source>
</evidence>
<accession>A0ABT7YWA4</accession>
<keyword evidence="3" id="KW-1185">Reference proteome</keyword>
<dbReference type="EMBL" id="JAUEMJ010000010">
    <property type="protein sequence ID" value="MDN3242907.1"/>
    <property type="molecule type" value="Genomic_DNA"/>
</dbReference>
<name>A0ABT7YWA4_9ACTN</name>
<evidence type="ECO:0000313" key="3">
    <source>
        <dbReference type="Proteomes" id="UP001171902"/>
    </source>
</evidence>
<dbReference type="RefSeq" id="WP_289957815.1">
    <property type="nucleotide sequence ID" value="NZ_JAUEMJ010000004.1"/>
</dbReference>
<dbReference type="EMBL" id="JAUEMJ010000004">
    <property type="protein sequence ID" value="MDN3240890.1"/>
    <property type="molecule type" value="Genomic_DNA"/>
</dbReference>
<sequence>MRNLGEAAAQSFQDFVVGFDGLGLNEDGSLDARITGDLCLADYIAAWLTEGEGLRICCGSREMFLETIIAITEAWAGDPELLYYVAGQGRIIPRTVDSVFGEDGFDHRILEPYWFERITYDSQSKTTAPNH</sequence>
<comment type="caution">
    <text evidence="2">The sequence shown here is derived from an EMBL/GenBank/DDBJ whole genome shotgun (WGS) entry which is preliminary data.</text>
</comment>
<evidence type="ECO:0000313" key="2">
    <source>
        <dbReference type="EMBL" id="MDN3242907.1"/>
    </source>
</evidence>
<reference evidence="2" key="1">
    <citation type="submission" date="2023-06" db="EMBL/GenBank/DDBJ databases">
        <title>Gycomyces niveus sp.nov., a novel actinomycete isolated from soil in Shouguang.</title>
        <authorList>
            <person name="Yang X."/>
            <person name="Zhao J."/>
        </authorList>
    </citation>
    <scope>NUCLEOTIDE SEQUENCE</scope>
    <source>
        <strain evidence="2">NEAU C2</strain>
    </source>
</reference>
<proteinExistence type="predicted"/>